<dbReference type="AlphaFoldDB" id="A0A6C0L2F6"/>
<sequence>MSQFMKKYSESIMNSLHSPFNIHILNIMNSISSLDYSFIDNLKQKKIFINYDNYNNIKWDHYLQNINLCDKLLNSNIFQEISKTIQELLEEILCSEGISKFPTDLKLMIISFKEVISTFFNTKVEIDHTIELLEESLDNLEQDTVKTIFYRIIGNEKEAEVLWNILIDLSASMYGLVASIPSNSKWGDIIRDKTILSETVTAHFA</sequence>
<protein>
    <submittedName>
        <fullName evidence="1">Uncharacterized protein</fullName>
    </submittedName>
</protein>
<dbReference type="EMBL" id="MN741021">
    <property type="protein sequence ID" value="QHU23030.1"/>
    <property type="molecule type" value="Genomic_DNA"/>
</dbReference>
<evidence type="ECO:0000313" key="1">
    <source>
        <dbReference type="EMBL" id="QHU23030.1"/>
    </source>
</evidence>
<reference evidence="1" key="1">
    <citation type="journal article" date="2020" name="Nature">
        <title>Giant virus diversity and host interactions through global metagenomics.</title>
        <authorList>
            <person name="Schulz F."/>
            <person name="Roux S."/>
            <person name="Paez-Espino D."/>
            <person name="Jungbluth S."/>
            <person name="Walsh D.A."/>
            <person name="Denef V.J."/>
            <person name="McMahon K.D."/>
            <person name="Konstantinidis K.T."/>
            <person name="Eloe-Fadrosh E.A."/>
            <person name="Kyrpides N.C."/>
            <person name="Woyke T."/>
        </authorList>
    </citation>
    <scope>NUCLEOTIDE SEQUENCE</scope>
    <source>
        <strain evidence="1">GVMAG-S-ERX555907-63</strain>
    </source>
</reference>
<organism evidence="1">
    <name type="scientific">viral metagenome</name>
    <dbReference type="NCBI Taxonomy" id="1070528"/>
    <lineage>
        <taxon>unclassified sequences</taxon>
        <taxon>metagenomes</taxon>
        <taxon>organismal metagenomes</taxon>
    </lineage>
</organism>
<name>A0A6C0L2F6_9ZZZZ</name>
<proteinExistence type="predicted"/>
<accession>A0A6C0L2F6</accession>